<dbReference type="AlphaFoldDB" id="A0A183B6H9"/>
<reference evidence="2" key="1">
    <citation type="submission" date="2016-06" db="UniProtKB">
        <authorList>
            <consortium name="WormBaseParasite"/>
        </authorList>
    </citation>
    <scope>IDENTIFICATION</scope>
</reference>
<proteinExistence type="predicted"/>
<feature type="compositionally biased region" description="Polar residues" evidence="1">
    <location>
        <begin position="415"/>
        <end position="444"/>
    </location>
</feature>
<accession>A0A183B6H9</accession>
<feature type="compositionally biased region" description="Polar residues" evidence="1">
    <location>
        <begin position="336"/>
        <end position="351"/>
    </location>
</feature>
<name>A0A183B6H9_9TREM</name>
<feature type="compositionally biased region" description="Basic and acidic residues" evidence="1">
    <location>
        <begin position="41"/>
        <end position="59"/>
    </location>
</feature>
<evidence type="ECO:0000256" key="1">
    <source>
        <dbReference type="SAM" id="MobiDB-lite"/>
    </source>
</evidence>
<feature type="region of interest" description="Disordered" evidence="1">
    <location>
        <begin position="260"/>
        <end position="361"/>
    </location>
</feature>
<feature type="compositionally biased region" description="Polar residues" evidence="1">
    <location>
        <begin position="80"/>
        <end position="91"/>
    </location>
</feature>
<feature type="compositionally biased region" description="Polar residues" evidence="1">
    <location>
        <begin position="147"/>
        <end position="156"/>
    </location>
</feature>
<feature type="compositionally biased region" description="Basic and acidic residues" evidence="1">
    <location>
        <begin position="114"/>
        <end position="129"/>
    </location>
</feature>
<feature type="region of interest" description="Disordered" evidence="1">
    <location>
        <begin position="379"/>
        <end position="444"/>
    </location>
</feature>
<feature type="compositionally biased region" description="Polar residues" evidence="1">
    <location>
        <begin position="185"/>
        <end position="208"/>
    </location>
</feature>
<feature type="compositionally biased region" description="Polar residues" evidence="1">
    <location>
        <begin position="379"/>
        <end position="400"/>
    </location>
</feature>
<evidence type="ECO:0000313" key="2">
    <source>
        <dbReference type="WBParaSite" id="ECPE_0001485401-mRNA-1"/>
    </source>
</evidence>
<sequence>LISKEKPLGGPGFAPLNPATYIDALIQSHLNRAQLQNPRASEAEPDARTVNPKTEDLIKDPASPNGGSPSTDGDLRRSQPENNGTTRSSNIIHPHAAVESSASERNHVAPGKSTLEEQINKAIAEEIRAQIRSQTSDSGLPVGDNVALTQSESPHFNTATASSNTPSTDVLPSAGRPLKKRDRSNSYLFIQGNSDTAPASGDSATVSPSAPILADPTSGEAEEKKISALSRPNGTRLPHDISARLPLDAKILNSGWFIDTSAPVEDSGKTASMANKRTVTEVLSEDSKKSDPAPEVNSASNLAHLDRSGESHSPSVGEAESPGNLQIDLAAADISPSLTLNESHLPTSTSPKHLESTADILPTMSPNSVVRVPIPIAQSSSCRSESGQGPFSNTDCTTRLTPLGSHPKGLPPLLTLSSTEMVQLAQSKTVSPKSSPRSVVHQPT</sequence>
<dbReference type="WBParaSite" id="ECPE_0001485401-mRNA-1">
    <property type="protein sequence ID" value="ECPE_0001485401-mRNA-1"/>
    <property type="gene ID" value="ECPE_0001485401"/>
</dbReference>
<protein>
    <submittedName>
        <fullName evidence="2">Pecanex-like protein</fullName>
    </submittedName>
</protein>
<feature type="region of interest" description="Disordered" evidence="1">
    <location>
        <begin position="33"/>
        <end position="239"/>
    </location>
</feature>
<organism evidence="2">
    <name type="scientific">Echinostoma caproni</name>
    <dbReference type="NCBI Taxonomy" id="27848"/>
    <lineage>
        <taxon>Eukaryota</taxon>
        <taxon>Metazoa</taxon>
        <taxon>Spiralia</taxon>
        <taxon>Lophotrochozoa</taxon>
        <taxon>Platyhelminthes</taxon>
        <taxon>Trematoda</taxon>
        <taxon>Digenea</taxon>
        <taxon>Plagiorchiida</taxon>
        <taxon>Echinostomata</taxon>
        <taxon>Echinostomatoidea</taxon>
        <taxon>Echinostomatidae</taxon>
        <taxon>Echinostoma</taxon>
    </lineage>
</organism>
<feature type="compositionally biased region" description="Low complexity" evidence="1">
    <location>
        <begin position="157"/>
        <end position="168"/>
    </location>
</feature>